<evidence type="ECO:0000259" key="6">
    <source>
        <dbReference type="Pfam" id="PF07732"/>
    </source>
</evidence>
<dbReference type="PANTHER" id="PTHR48267">
    <property type="entry name" value="CUPREDOXIN SUPERFAMILY PROTEIN"/>
    <property type="match status" value="1"/>
</dbReference>
<dbReference type="EMBL" id="ML119145">
    <property type="protein sequence ID" value="RPB10169.1"/>
    <property type="molecule type" value="Genomic_DNA"/>
</dbReference>
<dbReference type="CDD" id="cd13889">
    <property type="entry name" value="CuRO_3_BOD"/>
    <property type="match status" value="1"/>
</dbReference>
<dbReference type="SUPFAM" id="SSF49503">
    <property type="entry name" value="Cupredoxins"/>
    <property type="match status" value="3"/>
</dbReference>
<keyword evidence="3" id="KW-0732">Signal</keyword>
<dbReference type="InterPro" id="IPR011706">
    <property type="entry name" value="Cu-oxidase_C"/>
</dbReference>
<proteinExistence type="inferred from homology"/>
<dbReference type="Gene3D" id="2.60.40.420">
    <property type="entry name" value="Cupredoxins - blue copper proteins"/>
    <property type="match status" value="3"/>
</dbReference>
<dbReference type="Proteomes" id="UP000277580">
    <property type="component" value="Unassembled WGS sequence"/>
</dbReference>
<feature type="domain" description="Plastocyanin-like" evidence="6">
    <location>
        <begin position="81"/>
        <end position="189"/>
    </location>
</feature>
<feature type="signal peptide" evidence="3">
    <location>
        <begin position="1"/>
        <end position="18"/>
    </location>
</feature>
<dbReference type="STRING" id="1392247.A0A3N4KLB3"/>
<feature type="domain" description="Plastocyanin-like" evidence="5">
    <location>
        <begin position="377"/>
        <end position="496"/>
    </location>
</feature>
<dbReference type="InterPro" id="IPR001117">
    <property type="entry name" value="Cu-oxidase_2nd"/>
</dbReference>
<gene>
    <name evidence="7" type="ORF">P167DRAFT_526307</name>
</gene>
<dbReference type="InterPro" id="IPR008972">
    <property type="entry name" value="Cupredoxin"/>
</dbReference>
<dbReference type="InterPro" id="IPR045087">
    <property type="entry name" value="Cu-oxidase_fam"/>
</dbReference>
<dbReference type="GO" id="GO:0016491">
    <property type="term" value="F:oxidoreductase activity"/>
    <property type="evidence" value="ECO:0007669"/>
    <property type="project" value="InterPro"/>
</dbReference>
<dbReference type="AlphaFoldDB" id="A0A3N4KLB3"/>
<dbReference type="Pfam" id="PF07731">
    <property type="entry name" value="Cu-oxidase_2"/>
    <property type="match status" value="1"/>
</dbReference>
<evidence type="ECO:0000313" key="8">
    <source>
        <dbReference type="Proteomes" id="UP000277580"/>
    </source>
</evidence>
<keyword evidence="8" id="KW-1185">Reference proteome</keyword>
<dbReference type="GO" id="GO:0005507">
    <property type="term" value="F:copper ion binding"/>
    <property type="evidence" value="ECO:0007669"/>
    <property type="project" value="InterPro"/>
</dbReference>
<comment type="similarity">
    <text evidence="1">Belongs to the multicopper oxidase family.</text>
</comment>
<dbReference type="Pfam" id="PF00394">
    <property type="entry name" value="Cu-oxidase"/>
    <property type="match status" value="1"/>
</dbReference>
<reference evidence="7 8" key="1">
    <citation type="journal article" date="2018" name="Nat. Ecol. Evol.">
        <title>Pezizomycetes genomes reveal the molecular basis of ectomycorrhizal truffle lifestyle.</title>
        <authorList>
            <person name="Murat C."/>
            <person name="Payen T."/>
            <person name="Noel B."/>
            <person name="Kuo A."/>
            <person name="Morin E."/>
            <person name="Chen J."/>
            <person name="Kohler A."/>
            <person name="Krizsan K."/>
            <person name="Balestrini R."/>
            <person name="Da Silva C."/>
            <person name="Montanini B."/>
            <person name="Hainaut M."/>
            <person name="Levati E."/>
            <person name="Barry K.W."/>
            <person name="Belfiori B."/>
            <person name="Cichocki N."/>
            <person name="Clum A."/>
            <person name="Dockter R.B."/>
            <person name="Fauchery L."/>
            <person name="Guy J."/>
            <person name="Iotti M."/>
            <person name="Le Tacon F."/>
            <person name="Lindquist E.A."/>
            <person name="Lipzen A."/>
            <person name="Malagnac F."/>
            <person name="Mello A."/>
            <person name="Molinier V."/>
            <person name="Miyauchi S."/>
            <person name="Poulain J."/>
            <person name="Riccioni C."/>
            <person name="Rubini A."/>
            <person name="Sitrit Y."/>
            <person name="Splivallo R."/>
            <person name="Traeger S."/>
            <person name="Wang M."/>
            <person name="Zifcakova L."/>
            <person name="Wipf D."/>
            <person name="Zambonelli A."/>
            <person name="Paolocci F."/>
            <person name="Nowrousian M."/>
            <person name="Ottonello S."/>
            <person name="Baldrian P."/>
            <person name="Spatafora J.W."/>
            <person name="Henrissat B."/>
            <person name="Nagy L.G."/>
            <person name="Aury J.M."/>
            <person name="Wincker P."/>
            <person name="Grigoriev I.V."/>
            <person name="Bonfante P."/>
            <person name="Martin F.M."/>
        </authorList>
    </citation>
    <scope>NUCLEOTIDE SEQUENCE [LARGE SCALE GENOMIC DNA]</scope>
    <source>
        <strain evidence="7 8">CCBAS932</strain>
    </source>
</reference>
<dbReference type="InParanoid" id="A0A3N4KLB3"/>
<evidence type="ECO:0000256" key="2">
    <source>
        <dbReference type="ARBA" id="ARBA00023008"/>
    </source>
</evidence>
<evidence type="ECO:0000313" key="7">
    <source>
        <dbReference type="EMBL" id="RPB10169.1"/>
    </source>
</evidence>
<name>A0A3N4KLB3_9PEZI</name>
<evidence type="ECO:0000259" key="4">
    <source>
        <dbReference type="Pfam" id="PF00394"/>
    </source>
</evidence>
<sequence>MLRNIALVAALFASTLSAHPLEAVKEKRGDDDWVSPTYTRIFQDPLVIPTQLQPLTTYTNATTGETFEFFQITIDDFTQQVYPGRQPADLQGYNGQVPGPLIKTTVGRRSVVRFINNVAKPASIHLHGSPSRPVFDGWAEDTIATGQYKDYVYPNYSPRTLWYHDHAVHITAENVFHGQAGFYIVSDPAQEAALALPQGVYDIPLLIVDKIYRSNGKTLSPATEDDSYYGDVIHVNGVPWPFLNVEPRKYRFRLLDGSTSRSYKMSIETSSGAKVPMKVIATDAGYVENPVNTNTLILAIAERWEIVVDFSSYAGKNLTMKNARDFSRNEDYAQTNKIMQFRVGTTVSSTAGNGAVPSTLVDLNFPANTGTIDRHFKFERTNGEWRINGLGFADVANRILAKPNAGAVEVWELENSSGGWAHPIHIHLIDFKVLTRNGRGVEPYESSGFKDVVFLDENETVTVIARYHPWTGQYMFHCHNTVHEDQDMMAAFDVGNTKAVPAQGDQFSDPMNPTFRASAYTGTNVAQLMSERLPYFAGLDIYSQMPV</sequence>
<dbReference type="InterPro" id="IPR011707">
    <property type="entry name" value="Cu-oxidase-like_N"/>
</dbReference>
<evidence type="ECO:0000256" key="1">
    <source>
        <dbReference type="ARBA" id="ARBA00010609"/>
    </source>
</evidence>
<dbReference type="Pfam" id="PF07732">
    <property type="entry name" value="Cu-oxidase_3"/>
    <property type="match status" value="1"/>
</dbReference>
<keyword evidence="2" id="KW-0186">Copper</keyword>
<accession>A0A3N4KLB3</accession>
<evidence type="ECO:0000259" key="5">
    <source>
        <dbReference type="Pfam" id="PF07731"/>
    </source>
</evidence>
<feature type="domain" description="Plastocyanin-like" evidence="4">
    <location>
        <begin position="238"/>
        <end position="336"/>
    </location>
</feature>
<dbReference type="OrthoDB" id="262547at2759"/>
<protein>
    <submittedName>
        <fullName evidence="7">Cupredoxin</fullName>
    </submittedName>
</protein>
<dbReference type="PANTHER" id="PTHR48267:SF1">
    <property type="entry name" value="BILIRUBIN OXIDASE"/>
    <property type="match status" value="1"/>
</dbReference>
<feature type="chain" id="PRO_5017982831" evidence="3">
    <location>
        <begin position="19"/>
        <end position="547"/>
    </location>
</feature>
<organism evidence="7 8">
    <name type="scientific">Morchella conica CCBAS932</name>
    <dbReference type="NCBI Taxonomy" id="1392247"/>
    <lineage>
        <taxon>Eukaryota</taxon>
        <taxon>Fungi</taxon>
        <taxon>Dikarya</taxon>
        <taxon>Ascomycota</taxon>
        <taxon>Pezizomycotina</taxon>
        <taxon>Pezizomycetes</taxon>
        <taxon>Pezizales</taxon>
        <taxon>Morchellaceae</taxon>
        <taxon>Morchella</taxon>
    </lineage>
</organism>
<evidence type="ECO:0000256" key="3">
    <source>
        <dbReference type="SAM" id="SignalP"/>
    </source>
</evidence>